<dbReference type="Gene3D" id="3.40.50.1820">
    <property type="entry name" value="alpha/beta hydrolase"/>
    <property type="match status" value="1"/>
</dbReference>
<dbReference type="InterPro" id="IPR013818">
    <property type="entry name" value="Lipase"/>
</dbReference>
<dbReference type="GO" id="GO:0016298">
    <property type="term" value="F:lipase activity"/>
    <property type="evidence" value="ECO:0007669"/>
    <property type="project" value="InterPro"/>
</dbReference>
<dbReference type="GO" id="GO:0017171">
    <property type="term" value="F:serine hydrolase activity"/>
    <property type="evidence" value="ECO:0007669"/>
    <property type="project" value="TreeGrafter"/>
</dbReference>
<evidence type="ECO:0000259" key="5">
    <source>
        <dbReference type="Pfam" id="PF00151"/>
    </source>
</evidence>
<keyword evidence="7" id="KW-1185">Reference proteome</keyword>
<dbReference type="Proteomes" id="UP000325440">
    <property type="component" value="Unassembled WGS sequence"/>
</dbReference>
<gene>
    <name evidence="6" type="ORF">CINCED_3A001713</name>
</gene>
<keyword evidence="6" id="KW-0378">Hydrolase</keyword>
<proteinExistence type="inferred from homology"/>
<dbReference type="GO" id="GO:0016042">
    <property type="term" value="P:lipid catabolic process"/>
    <property type="evidence" value="ECO:0007669"/>
    <property type="project" value="TreeGrafter"/>
</dbReference>
<dbReference type="Pfam" id="PF00151">
    <property type="entry name" value="Lipase"/>
    <property type="match status" value="1"/>
</dbReference>
<dbReference type="PANTHER" id="PTHR11610">
    <property type="entry name" value="LIPASE"/>
    <property type="match status" value="1"/>
</dbReference>
<protein>
    <submittedName>
        <fullName evidence="6">Lipase/vitellogenin,Alpha/Beta hydrolase fold</fullName>
    </submittedName>
</protein>
<comment type="subcellular location">
    <subcellularLocation>
        <location evidence="1">Secreted</location>
    </subcellularLocation>
</comment>
<dbReference type="InterPro" id="IPR029058">
    <property type="entry name" value="AB_hydrolase_fold"/>
</dbReference>
<dbReference type="EMBL" id="CABPRJ010001430">
    <property type="protein sequence ID" value="VVC36078.1"/>
    <property type="molecule type" value="Genomic_DNA"/>
</dbReference>
<evidence type="ECO:0000256" key="4">
    <source>
        <dbReference type="RuleBase" id="RU004262"/>
    </source>
</evidence>
<reference evidence="6 7" key="1">
    <citation type="submission" date="2019-08" db="EMBL/GenBank/DDBJ databases">
        <authorList>
            <person name="Alioto T."/>
            <person name="Alioto T."/>
            <person name="Gomez Garrido J."/>
        </authorList>
    </citation>
    <scope>NUCLEOTIDE SEQUENCE [LARGE SCALE GENOMIC DNA]</scope>
</reference>
<accession>A0A5E4MX45</accession>
<dbReference type="InterPro" id="IPR000734">
    <property type="entry name" value="TAG_lipase"/>
</dbReference>
<dbReference type="OrthoDB" id="8183961at2759"/>
<evidence type="ECO:0000256" key="2">
    <source>
        <dbReference type="ARBA" id="ARBA00010701"/>
    </source>
</evidence>
<evidence type="ECO:0000256" key="3">
    <source>
        <dbReference type="ARBA" id="ARBA00022525"/>
    </source>
</evidence>
<organism evidence="6 7">
    <name type="scientific">Cinara cedri</name>
    <dbReference type="NCBI Taxonomy" id="506608"/>
    <lineage>
        <taxon>Eukaryota</taxon>
        <taxon>Metazoa</taxon>
        <taxon>Ecdysozoa</taxon>
        <taxon>Arthropoda</taxon>
        <taxon>Hexapoda</taxon>
        <taxon>Insecta</taxon>
        <taxon>Pterygota</taxon>
        <taxon>Neoptera</taxon>
        <taxon>Paraneoptera</taxon>
        <taxon>Hemiptera</taxon>
        <taxon>Sternorrhyncha</taxon>
        <taxon>Aphidomorpha</taxon>
        <taxon>Aphidoidea</taxon>
        <taxon>Aphididae</taxon>
        <taxon>Lachninae</taxon>
        <taxon>Cinara</taxon>
    </lineage>
</organism>
<feature type="domain" description="Lipase" evidence="5">
    <location>
        <begin position="86"/>
        <end position="311"/>
    </location>
</feature>
<dbReference type="GO" id="GO:0005615">
    <property type="term" value="C:extracellular space"/>
    <property type="evidence" value="ECO:0007669"/>
    <property type="project" value="TreeGrafter"/>
</dbReference>
<evidence type="ECO:0000313" key="7">
    <source>
        <dbReference type="Proteomes" id="UP000325440"/>
    </source>
</evidence>
<keyword evidence="3" id="KW-0964">Secreted</keyword>
<dbReference type="AlphaFoldDB" id="A0A5E4MX45"/>
<evidence type="ECO:0000313" key="6">
    <source>
        <dbReference type="EMBL" id="VVC36078.1"/>
    </source>
</evidence>
<name>A0A5E4MX45_9HEMI</name>
<dbReference type="SUPFAM" id="SSF53474">
    <property type="entry name" value="alpha/beta-Hydrolases"/>
    <property type="match status" value="1"/>
</dbReference>
<comment type="similarity">
    <text evidence="2 4">Belongs to the AB hydrolase superfamily. Lipase family.</text>
</comment>
<dbReference type="PANTHER" id="PTHR11610:SF172">
    <property type="entry name" value="LIPASE MEMBER H-A-LIKE PROTEIN"/>
    <property type="match status" value="1"/>
</dbReference>
<evidence type="ECO:0000256" key="1">
    <source>
        <dbReference type="ARBA" id="ARBA00004613"/>
    </source>
</evidence>
<sequence length="407" mass="44005">MILPGSAAVAAMSKSGFFSVSIVIILSSSVVTGSLTRGRGRGVIRDALNLSVRQEMATSRDCVYKRDTDNVCSGEDISFYYYTLKYTGEVPKVQRQRIEFTSPNWLHSSGWDHSLPTVLIVHGYGGIEQDYLPGNVLKDAYLNDGKYNVFAVDWSRLSAIPCYAAAVHNTKPVAKCVANALTHLRTAGLNADKLTCVGHSLGAHLCGITANYLPFRMHRIIGVDPAKPLIPNRASGRLDPGDADVVQVIHATARYGDLKRMGHVDFCLNGGHAQPFCSNATNVELCSHVRSVCYLAESLDPETARKAEPCTRRCLQGGDGSGRRPVVNSFGQTPYVILGQHMPDEVRGVYCVANLDAPYCSKTSVKGSPYCCPQPIPNVTGVTGGTLMDQLSGDSITDQTLGIKEYN</sequence>